<evidence type="ECO:0000256" key="2">
    <source>
        <dbReference type="SAM" id="SignalP"/>
    </source>
</evidence>
<evidence type="ECO:0000256" key="1">
    <source>
        <dbReference type="SAM" id="MobiDB-lite"/>
    </source>
</evidence>
<keyword evidence="4" id="KW-1185">Reference proteome</keyword>
<dbReference type="Proteomes" id="UP000245946">
    <property type="component" value="Unassembled WGS sequence"/>
</dbReference>
<feature type="region of interest" description="Disordered" evidence="1">
    <location>
        <begin position="132"/>
        <end position="226"/>
    </location>
</feature>
<dbReference type="EMBL" id="KZ819288">
    <property type="protein sequence ID" value="PWN99413.1"/>
    <property type="molecule type" value="Genomic_DNA"/>
</dbReference>
<reference evidence="3 4" key="1">
    <citation type="journal article" date="2018" name="Mol. Biol. Evol.">
        <title>Broad Genomic Sampling Reveals a Smut Pathogenic Ancestry of the Fungal Clade Ustilaginomycotina.</title>
        <authorList>
            <person name="Kijpornyongpan T."/>
            <person name="Mondo S.J."/>
            <person name="Barry K."/>
            <person name="Sandor L."/>
            <person name="Lee J."/>
            <person name="Lipzen A."/>
            <person name="Pangilinan J."/>
            <person name="LaButti K."/>
            <person name="Hainaut M."/>
            <person name="Henrissat B."/>
            <person name="Grigoriev I.V."/>
            <person name="Spatafora J.W."/>
            <person name="Aime M.C."/>
        </authorList>
    </citation>
    <scope>NUCLEOTIDE SEQUENCE [LARGE SCALE GENOMIC DNA]</scope>
    <source>
        <strain evidence="3 4">MCA 4186</strain>
    </source>
</reference>
<feature type="chain" id="PRO_5016262472" evidence="2">
    <location>
        <begin position="21"/>
        <end position="226"/>
    </location>
</feature>
<evidence type="ECO:0000313" key="4">
    <source>
        <dbReference type="Proteomes" id="UP000245946"/>
    </source>
</evidence>
<evidence type="ECO:0000313" key="3">
    <source>
        <dbReference type="EMBL" id="PWN99413.1"/>
    </source>
</evidence>
<keyword evidence="2" id="KW-0732">Signal</keyword>
<sequence>MRLSVFTLLAVAVAASTVQAAAPNAQDAKLGSLNADAKTADYSGVPDLSVEVERDVAELDGEERTIGTQPAFLLHAHLLRNSQSPEELERVRALGLRLLSQGVSLDKITGGDEQLKTLLSEDYGLVKVTASSPHSSVKGINANAHSRSLQRRRAARRDLEIEAETSEISTPDEKLLDEDEDEEDYEPDNAPQEAKERKTERSSDAHPDDDEDGEVANAEVQIGREV</sequence>
<feature type="compositionally biased region" description="Basic and acidic residues" evidence="1">
    <location>
        <begin position="193"/>
        <end position="206"/>
    </location>
</feature>
<dbReference type="RefSeq" id="XP_025599692.1">
    <property type="nucleotide sequence ID" value="XM_025741922.1"/>
</dbReference>
<gene>
    <name evidence="3" type="ORF">FA09DRAFT_328809</name>
</gene>
<proteinExistence type="predicted"/>
<protein>
    <submittedName>
        <fullName evidence="3">Uncharacterized protein</fullName>
    </submittedName>
</protein>
<accession>A0A316ZGK0</accession>
<name>A0A316ZGK0_9BASI</name>
<feature type="signal peptide" evidence="2">
    <location>
        <begin position="1"/>
        <end position="20"/>
    </location>
</feature>
<dbReference type="AlphaFoldDB" id="A0A316ZGK0"/>
<organism evidence="3 4">
    <name type="scientific">Tilletiopsis washingtonensis</name>
    <dbReference type="NCBI Taxonomy" id="58919"/>
    <lineage>
        <taxon>Eukaryota</taxon>
        <taxon>Fungi</taxon>
        <taxon>Dikarya</taxon>
        <taxon>Basidiomycota</taxon>
        <taxon>Ustilaginomycotina</taxon>
        <taxon>Exobasidiomycetes</taxon>
        <taxon>Entylomatales</taxon>
        <taxon>Entylomatales incertae sedis</taxon>
        <taxon>Tilletiopsis</taxon>
    </lineage>
</organism>
<feature type="compositionally biased region" description="Acidic residues" evidence="1">
    <location>
        <begin position="175"/>
        <end position="187"/>
    </location>
</feature>
<dbReference type="GeneID" id="37269466"/>